<organism evidence="1 2">
    <name type="scientific">Cystoisospora suis</name>
    <dbReference type="NCBI Taxonomy" id="483139"/>
    <lineage>
        <taxon>Eukaryota</taxon>
        <taxon>Sar</taxon>
        <taxon>Alveolata</taxon>
        <taxon>Apicomplexa</taxon>
        <taxon>Conoidasida</taxon>
        <taxon>Coccidia</taxon>
        <taxon>Eucoccidiorida</taxon>
        <taxon>Eimeriorina</taxon>
        <taxon>Sarcocystidae</taxon>
        <taxon>Cystoisospora</taxon>
    </lineage>
</organism>
<dbReference type="EMBL" id="MIGC01005807">
    <property type="protein sequence ID" value="PHJ16566.1"/>
    <property type="molecule type" value="Genomic_DNA"/>
</dbReference>
<dbReference type="GeneID" id="94432940"/>
<evidence type="ECO:0000313" key="1">
    <source>
        <dbReference type="EMBL" id="PHJ16566.1"/>
    </source>
</evidence>
<evidence type="ECO:0000313" key="2">
    <source>
        <dbReference type="Proteomes" id="UP000221165"/>
    </source>
</evidence>
<dbReference type="VEuPathDB" id="ToxoDB:CSUI_009616"/>
<proteinExistence type="predicted"/>
<gene>
    <name evidence="1" type="ORF">CSUI_009616</name>
</gene>
<dbReference type="AlphaFoldDB" id="A0A2C6KJM9"/>
<protein>
    <submittedName>
        <fullName evidence="1">Uncharacterized protein</fullName>
    </submittedName>
</protein>
<keyword evidence="2" id="KW-1185">Reference proteome</keyword>
<name>A0A2C6KJM9_9APIC</name>
<comment type="caution">
    <text evidence="1">The sequence shown here is derived from an EMBL/GenBank/DDBJ whole genome shotgun (WGS) entry which is preliminary data.</text>
</comment>
<accession>A0A2C6KJM9</accession>
<dbReference type="Proteomes" id="UP000221165">
    <property type="component" value="Unassembled WGS sequence"/>
</dbReference>
<sequence length="38" mass="3902">MQQFRRGGSVMPMTRLCAAALGAAQFSACRAGVSSAVL</sequence>
<dbReference type="RefSeq" id="XP_067918293.1">
    <property type="nucleotide sequence ID" value="XM_068069729.1"/>
</dbReference>
<reference evidence="1 2" key="1">
    <citation type="journal article" date="2017" name="Int. J. Parasitol.">
        <title>The genome of the protozoan parasite Cystoisospora suis and a reverse vaccinology approach to identify vaccine candidates.</title>
        <authorList>
            <person name="Palmieri N."/>
            <person name="Shrestha A."/>
            <person name="Ruttkowski B."/>
            <person name="Beck T."/>
            <person name="Vogl C."/>
            <person name="Tomley F."/>
            <person name="Blake D.P."/>
            <person name="Joachim A."/>
        </authorList>
    </citation>
    <scope>NUCLEOTIDE SEQUENCE [LARGE SCALE GENOMIC DNA]</scope>
    <source>
        <strain evidence="1 2">Wien I</strain>
    </source>
</reference>